<dbReference type="EMBL" id="AKWE02000145">
    <property type="protein sequence ID" value="EMO56918.1"/>
    <property type="molecule type" value="Genomic_DNA"/>
</dbReference>
<evidence type="ECO:0000313" key="2">
    <source>
        <dbReference type="Proteomes" id="UP000012149"/>
    </source>
</evidence>
<reference evidence="1 2" key="1">
    <citation type="submission" date="2013-01" db="EMBL/GenBank/DDBJ databases">
        <authorList>
            <person name="Harkins D.M."/>
            <person name="Durkin A.S."/>
            <person name="Brinkac L.M."/>
            <person name="Haft D.H."/>
            <person name="Selengut J.D."/>
            <person name="Sanka R."/>
            <person name="DePew J."/>
            <person name="Purushe J."/>
            <person name="Matthias M.A."/>
            <person name="Vinetz J.M."/>
            <person name="Sutton G.G."/>
            <person name="Nierman W.C."/>
            <person name="Fouts D.E."/>
        </authorList>
    </citation>
    <scope>NUCLEOTIDE SEQUENCE [LARGE SCALE GENOMIC DNA]</scope>
    <source>
        <strain evidence="1 2">CBC1416</strain>
    </source>
</reference>
<proteinExistence type="predicted"/>
<dbReference type="AlphaFoldDB" id="M6W574"/>
<gene>
    <name evidence="1" type="ORF">LEP1GSC161_1091</name>
</gene>
<evidence type="ECO:0000313" key="1">
    <source>
        <dbReference type="EMBL" id="EMO56918.1"/>
    </source>
</evidence>
<accession>M6W574</accession>
<comment type="caution">
    <text evidence="1">The sequence shown here is derived from an EMBL/GenBank/DDBJ whole genome shotgun (WGS) entry which is preliminary data.</text>
</comment>
<sequence>MDSSIHSFSTINALYRSFRFKIRPGAPKIVGVSHRSNGEKTIYKTINSLGPNFVIGNYNHDRNFSSDFEAIAKFIIKELDASCLLSKKVVQCKSL</sequence>
<name>M6W574_9LEPT</name>
<dbReference type="Proteomes" id="UP000012149">
    <property type="component" value="Unassembled WGS sequence"/>
</dbReference>
<protein>
    <submittedName>
        <fullName evidence="1">Uncharacterized protein</fullName>
    </submittedName>
</protein>
<organism evidence="1 2">
    <name type="scientific">Leptospira santarosai str. CBC1416</name>
    <dbReference type="NCBI Taxonomy" id="1193059"/>
    <lineage>
        <taxon>Bacteria</taxon>
        <taxon>Pseudomonadati</taxon>
        <taxon>Spirochaetota</taxon>
        <taxon>Spirochaetia</taxon>
        <taxon>Leptospirales</taxon>
        <taxon>Leptospiraceae</taxon>
        <taxon>Leptospira</taxon>
    </lineage>
</organism>